<proteinExistence type="predicted"/>
<dbReference type="EMBL" id="JAVRJZ010000012">
    <property type="protein sequence ID" value="KAK2715240.1"/>
    <property type="molecule type" value="Genomic_DNA"/>
</dbReference>
<feature type="region of interest" description="Disordered" evidence="1">
    <location>
        <begin position="103"/>
        <end position="123"/>
    </location>
</feature>
<feature type="non-terminal residue" evidence="2">
    <location>
        <position position="123"/>
    </location>
</feature>
<feature type="compositionally biased region" description="Polar residues" evidence="1">
    <location>
        <begin position="114"/>
        <end position="123"/>
    </location>
</feature>
<evidence type="ECO:0000313" key="3">
    <source>
        <dbReference type="Proteomes" id="UP001187531"/>
    </source>
</evidence>
<evidence type="ECO:0000256" key="1">
    <source>
        <dbReference type="SAM" id="MobiDB-lite"/>
    </source>
</evidence>
<dbReference type="Proteomes" id="UP001187531">
    <property type="component" value="Unassembled WGS sequence"/>
</dbReference>
<gene>
    <name evidence="2" type="ORF">QYM36_010028</name>
</gene>
<organism evidence="2 3">
    <name type="scientific">Artemia franciscana</name>
    <name type="common">Brine shrimp</name>
    <name type="synonym">Artemia sanfranciscana</name>
    <dbReference type="NCBI Taxonomy" id="6661"/>
    <lineage>
        <taxon>Eukaryota</taxon>
        <taxon>Metazoa</taxon>
        <taxon>Ecdysozoa</taxon>
        <taxon>Arthropoda</taxon>
        <taxon>Crustacea</taxon>
        <taxon>Branchiopoda</taxon>
        <taxon>Anostraca</taxon>
        <taxon>Artemiidae</taxon>
        <taxon>Artemia</taxon>
    </lineage>
</organism>
<sequence>CLKRKKEKGELLKDITTALVLPPLRPPPPVSSAFGSIPVSLPGVTQPTMSAQQPQGSSYSESLPYRVQFTRIPQSGYPYSPYGQVYLVNRVLDPLLHIPEAGPQMKQSYEDSYKQQQNPNKLQ</sequence>
<reference evidence="2" key="1">
    <citation type="submission" date="2023-07" db="EMBL/GenBank/DDBJ databases">
        <title>Chromosome-level genome assembly of Artemia franciscana.</title>
        <authorList>
            <person name="Jo E."/>
        </authorList>
    </citation>
    <scope>NUCLEOTIDE SEQUENCE</scope>
    <source>
        <tissue evidence="2">Whole body</tissue>
    </source>
</reference>
<name>A0AA88HNS4_ARTSF</name>
<dbReference type="AlphaFoldDB" id="A0AA88HNS4"/>
<comment type="caution">
    <text evidence="2">The sequence shown here is derived from an EMBL/GenBank/DDBJ whole genome shotgun (WGS) entry which is preliminary data.</text>
</comment>
<protein>
    <submittedName>
        <fullName evidence="2">Uncharacterized protein</fullName>
    </submittedName>
</protein>
<evidence type="ECO:0000313" key="2">
    <source>
        <dbReference type="EMBL" id="KAK2715240.1"/>
    </source>
</evidence>
<accession>A0AA88HNS4</accession>
<keyword evidence="3" id="KW-1185">Reference proteome</keyword>